<protein>
    <submittedName>
        <fullName evidence="1">O-methyltransferase</fullName>
    </submittedName>
</protein>
<sequence>MRLEHIPLARQVEIAFRAMKKELIELSSGTVLIQIRNNMIGKFGIRHLPLEAMDGQVNKAGRGLTNSQFEQFRKMAIDSLKYKVNWTHGEILFDFMVKKGTLYTSVQFESNYIIRLKSLVI</sequence>
<name>A0A1V0URP7_9BACL</name>
<evidence type="ECO:0000313" key="1">
    <source>
        <dbReference type="EMBL" id="ARF67638.1"/>
    </source>
</evidence>
<organism evidence="1 2">
    <name type="scientific">Paenibacillus larvae subsp. pulvifaciens</name>
    <dbReference type="NCBI Taxonomy" id="1477"/>
    <lineage>
        <taxon>Bacteria</taxon>
        <taxon>Bacillati</taxon>
        <taxon>Bacillota</taxon>
        <taxon>Bacilli</taxon>
        <taxon>Bacillales</taxon>
        <taxon>Paenibacillaceae</taxon>
        <taxon>Paenibacillus</taxon>
    </lineage>
</organism>
<dbReference type="AlphaFoldDB" id="A0A1V0URP7"/>
<dbReference type="GO" id="GO:0032259">
    <property type="term" value="P:methylation"/>
    <property type="evidence" value="ECO:0007669"/>
    <property type="project" value="UniProtKB-KW"/>
</dbReference>
<proteinExistence type="predicted"/>
<dbReference type="RefSeq" id="WP_083039373.1">
    <property type="nucleotide sequence ID" value="NZ_CP020557.1"/>
</dbReference>
<dbReference type="EMBL" id="CP020557">
    <property type="protein sequence ID" value="ARF67638.1"/>
    <property type="molecule type" value="Genomic_DNA"/>
</dbReference>
<evidence type="ECO:0000313" key="2">
    <source>
        <dbReference type="Proteomes" id="UP000192727"/>
    </source>
</evidence>
<reference evidence="1 2" key="1">
    <citation type="submission" date="2017-03" db="EMBL/GenBank/DDBJ databases">
        <title>Paenibacillus larvae genome sequencing.</title>
        <authorList>
            <person name="Dingman D.W."/>
        </authorList>
    </citation>
    <scope>NUCLEOTIDE SEQUENCE [LARGE SCALE GENOMIC DNA]</scope>
    <source>
        <strain evidence="1 2">SAG 10367</strain>
    </source>
</reference>
<dbReference type="Proteomes" id="UP000192727">
    <property type="component" value="Chromosome"/>
</dbReference>
<accession>A0A1V0URP7</accession>
<gene>
    <name evidence="1" type="ORF">B7C51_07010</name>
</gene>
<dbReference type="GO" id="GO:0008168">
    <property type="term" value="F:methyltransferase activity"/>
    <property type="evidence" value="ECO:0007669"/>
    <property type="project" value="UniProtKB-KW"/>
</dbReference>
<keyword evidence="1" id="KW-0808">Transferase</keyword>
<keyword evidence="1" id="KW-0489">Methyltransferase</keyword>